<dbReference type="GO" id="GO:0009279">
    <property type="term" value="C:cell outer membrane"/>
    <property type="evidence" value="ECO:0007669"/>
    <property type="project" value="UniProtKB-SubCell"/>
</dbReference>
<keyword evidence="6" id="KW-1185">Reference proteome</keyword>
<dbReference type="CDD" id="cd07185">
    <property type="entry name" value="OmpA_C-like"/>
    <property type="match status" value="1"/>
</dbReference>
<dbReference type="Gene3D" id="2.60.40.2540">
    <property type="match status" value="1"/>
</dbReference>
<dbReference type="InterPro" id="IPR006664">
    <property type="entry name" value="OMP_bac"/>
</dbReference>
<dbReference type="Gene3D" id="3.30.1330.60">
    <property type="entry name" value="OmpA-like domain"/>
    <property type="match status" value="1"/>
</dbReference>
<evidence type="ECO:0000256" key="1">
    <source>
        <dbReference type="ARBA" id="ARBA00004442"/>
    </source>
</evidence>
<name>A0A3M2RER4_9GAMM</name>
<dbReference type="SUPFAM" id="SSF103088">
    <property type="entry name" value="OmpA-like"/>
    <property type="match status" value="1"/>
</dbReference>
<dbReference type="Proteomes" id="UP000265903">
    <property type="component" value="Unassembled WGS sequence"/>
</dbReference>
<organism evidence="5 6">
    <name type="scientific">Marinobacter litoralis</name>
    <dbReference type="NCBI Taxonomy" id="187981"/>
    <lineage>
        <taxon>Bacteria</taxon>
        <taxon>Pseudomonadati</taxon>
        <taxon>Pseudomonadota</taxon>
        <taxon>Gammaproteobacteria</taxon>
        <taxon>Pseudomonadales</taxon>
        <taxon>Marinobacteraceae</taxon>
        <taxon>Marinobacter</taxon>
    </lineage>
</organism>
<accession>A0A3M2RER4</accession>
<protein>
    <submittedName>
        <fullName evidence="5">Peptidoglycan-binding protein ArfA</fullName>
    </submittedName>
</protein>
<evidence type="ECO:0000313" key="6">
    <source>
        <dbReference type="Proteomes" id="UP000265903"/>
    </source>
</evidence>
<sequence>MRRGVSMMKFKRKSTKEGGTAVAGVLLLWTFASSTVASSYGAGIENSRWYLSESVFECSLVQEVPGFGRAVFSHRAGEDLAFYLESTVALMEPGRAQLVVEAPVWRPGVAPRPVGAVTVSDDKRVVSVGAREASIMAQGLLKGMQPTLTRASRYDQGPVRISLSNVNFSAPYAGYMQCVSGLLPVNYDQIRRSRVPFASGGAVLSEADQTLLDNIVTYVMADSTIERILIDGHSDSVGSRIDNRALSEERAKVVAEYLKAQGLDEELLIVRSHGDQFPVSRRHRDNRRVTIRLQRQGERPEFQQASGNGDTFSG</sequence>
<feature type="domain" description="OmpA-like" evidence="4">
    <location>
        <begin position="184"/>
        <end position="297"/>
    </location>
</feature>
<dbReference type="PANTHER" id="PTHR30329:SF17">
    <property type="entry name" value="LIPOPROTEIN YFIB-RELATED"/>
    <property type="match status" value="1"/>
</dbReference>
<dbReference type="PRINTS" id="PR01021">
    <property type="entry name" value="OMPADOMAIN"/>
</dbReference>
<dbReference type="EMBL" id="QMDL01000002">
    <property type="protein sequence ID" value="RMJ03807.1"/>
    <property type="molecule type" value="Genomic_DNA"/>
</dbReference>
<evidence type="ECO:0000256" key="3">
    <source>
        <dbReference type="PROSITE-ProRule" id="PRU00473"/>
    </source>
</evidence>
<gene>
    <name evidence="5" type="primary">arfA</name>
    <name evidence="5" type="ORF">DOQ08_01125</name>
</gene>
<dbReference type="InterPro" id="IPR050330">
    <property type="entry name" value="Bact_OuterMem_StrucFunc"/>
</dbReference>
<evidence type="ECO:0000259" key="4">
    <source>
        <dbReference type="PROSITE" id="PS51123"/>
    </source>
</evidence>
<comment type="caution">
    <text evidence="5">The sequence shown here is derived from an EMBL/GenBank/DDBJ whole genome shotgun (WGS) entry which is preliminary data.</text>
</comment>
<dbReference type="PANTHER" id="PTHR30329">
    <property type="entry name" value="STATOR ELEMENT OF FLAGELLAR MOTOR COMPLEX"/>
    <property type="match status" value="1"/>
</dbReference>
<dbReference type="PROSITE" id="PS51123">
    <property type="entry name" value="OMPA_2"/>
    <property type="match status" value="1"/>
</dbReference>
<dbReference type="Pfam" id="PF00691">
    <property type="entry name" value="OmpA"/>
    <property type="match status" value="1"/>
</dbReference>
<dbReference type="PRINTS" id="PR01023">
    <property type="entry name" value="NAFLGMOTY"/>
</dbReference>
<proteinExistence type="predicted"/>
<dbReference type="Pfam" id="PF18393">
    <property type="entry name" value="MotY_N"/>
    <property type="match status" value="1"/>
</dbReference>
<dbReference type="InterPro" id="IPR036737">
    <property type="entry name" value="OmpA-like_sf"/>
</dbReference>
<dbReference type="AlphaFoldDB" id="A0A3M2RER4"/>
<reference evidence="5 6" key="1">
    <citation type="submission" date="2018-08" db="EMBL/GenBank/DDBJ databases">
        <title>Whole Genome Sequence of the Moderate Halophilic Marine Bacterium Marinobacter litoralis Sw-45.</title>
        <authorList>
            <person name="Musa H."/>
        </authorList>
    </citation>
    <scope>NUCLEOTIDE SEQUENCE [LARGE SCALE GENOMIC DNA]</scope>
    <source>
        <strain evidence="5 6">Sw-45</strain>
    </source>
</reference>
<dbReference type="InterPro" id="IPR006665">
    <property type="entry name" value="OmpA-like"/>
</dbReference>
<evidence type="ECO:0000313" key="5">
    <source>
        <dbReference type="EMBL" id="RMJ03807.1"/>
    </source>
</evidence>
<comment type="subcellular location">
    <subcellularLocation>
        <location evidence="1">Cell outer membrane</location>
    </subcellularLocation>
</comment>
<evidence type="ECO:0000256" key="2">
    <source>
        <dbReference type="ARBA" id="ARBA00023136"/>
    </source>
</evidence>
<keyword evidence="2 3" id="KW-0472">Membrane</keyword>
<dbReference type="InterPro" id="IPR041544">
    <property type="entry name" value="MotY_N"/>
</dbReference>